<dbReference type="Gene3D" id="2.120.10.30">
    <property type="entry name" value="TolB, C-terminal domain"/>
    <property type="match status" value="1"/>
</dbReference>
<comment type="similarity">
    <text evidence="1">Belongs to the SMP-30/CGR1 family.</text>
</comment>
<dbReference type="EMBL" id="BMLM01000001">
    <property type="protein sequence ID" value="GGN80531.1"/>
    <property type="molecule type" value="Genomic_DNA"/>
</dbReference>
<evidence type="ECO:0000256" key="2">
    <source>
        <dbReference type="ARBA" id="ARBA00022801"/>
    </source>
</evidence>
<name>A0ABQ2KFC3_9MICO</name>
<dbReference type="Proteomes" id="UP000626982">
    <property type="component" value="Unassembled WGS sequence"/>
</dbReference>
<evidence type="ECO:0000313" key="4">
    <source>
        <dbReference type="EMBL" id="GGN80531.1"/>
    </source>
</evidence>
<evidence type="ECO:0000259" key="3">
    <source>
        <dbReference type="Pfam" id="PF08450"/>
    </source>
</evidence>
<keyword evidence="2" id="KW-0378">Hydrolase</keyword>
<protein>
    <submittedName>
        <fullName evidence="4">Gluconolactonase</fullName>
    </submittedName>
</protein>
<dbReference type="PANTHER" id="PTHR47572">
    <property type="entry name" value="LIPOPROTEIN-RELATED"/>
    <property type="match status" value="1"/>
</dbReference>
<sequence>MHRRMAAPTDLHDPHGLLAPGASLERMATGASWSEGPLWMPDERELRWSDIHGDRILAVDEAGRMRVHREGVEFTNGRALGLGGVVQCSHGRRAIELERGGEVTVLVDRFGEARFNSPNDLAVHPDGSVWFTDPPYGIEKPEEGHPGDEEYGGRFVFRWSEADGVRAVVTDLARPNGIAFSPDLATLYVTESAGEDETPAPNSIRAYRLEGEGADARALEGRQLFAMDDGTPDGIAVDAEGRIWSSGASGVHVISAAGERLARVPVPETVANLCFGDDGWLWIAATTSVYRIRTRTRGA</sequence>
<evidence type="ECO:0000313" key="5">
    <source>
        <dbReference type="Proteomes" id="UP000626982"/>
    </source>
</evidence>
<gene>
    <name evidence="4" type="ORF">GCM10010968_08420</name>
</gene>
<keyword evidence="5" id="KW-1185">Reference proteome</keyword>
<organism evidence="4 5">
    <name type="scientific">Agrococcus terreus</name>
    <dbReference type="NCBI Taxonomy" id="574649"/>
    <lineage>
        <taxon>Bacteria</taxon>
        <taxon>Bacillati</taxon>
        <taxon>Actinomycetota</taxon>
        <taxon>Actinomycetes</taxon>
        <taxon>Micrococcales</taxon>
        <taxon>Microbacteriaceae</taxon>
        <taxon>Agrococcus</taxon>
    </lineage>
</organism>
<comment type="caution">
    <text evidence="4">The sequence shown here is derived from an EMBL/GenBank/DDBJ whole genome shotgun (WGS) entry which is preliminary data.</text>
</comment>
<dbReference type="InterPro" id="IPR051262">
    <property type="entry name" value="SMP-30/CGR1_Lactonase"/>
</dbReference>
<dbReference type="SUPFAM" id="SSF63829">
    <property type="entry name" value="Calcium-dependent phosphotriesterase"/>
    <property type="match status" value="1"/>
</dbReference>
<dbReference type="PANTHER" id="PTHR47572:SF4">
    <property type="entry name" value="LACTONASE DRP35"/>
    <property type="match status" value="1"/>
</dbReference>
<dbReference type="InterPro" id="IPR013658">
    <property type="entry name" value="SGL"/>
</dbReference>
<reference evidence="5" key="1">
    <citation type="journal article" date="2019" name="Int. J. Syst. Evol. Microbiol.">
        <title>The Global Catalogue of Microorganisms (GCM) 10K type strain sequencing project: providing services to taxonomists for standard genome sequencing and annotation.</title>
        <authorList>
            <consortium name="The Broad Institute Genomics Platform"/>
            <consortium name="The Broad Institute Genome Sequencing Center for Infectious Disease"/>
            <person name="Wu L."/>
            <person name="Ma J."/>
        </authorList>
    </citation>
    <scope>NUCLEOTIDE SEQUENCE [LARGE SCALE GENOMIC DNA]</scope>
    <source>
        <strain evidence="5">CGMCC 1.6960</strain>
    </source>
</reference>
<dbReference type="InterPro" id="IPR005511">
    <property type="entry name" value="SMP-30"/>
</dbReference>
<dbReference type="PRINTS" id="PR01790">
    <property type="entry name" value="SMP30FAMILY"/>
</dbReference>
<dbReference type="InterPro" id="IPR011042">
    <property type="entry name" value="6-blade_b-propeller_TolB-like"/>
</dbReference>
<proteinExistence type="inferred from homology"/>
<evidence type="ECO:0000256" key="1">
    <source>
        <dbReference type="ARBA" id="ARBA00008853"/>
    </source>
</evidence>
<accession>A0ABQ2KFC3</accession>
<feature type="domain" description="SMP-30/Gluconolactonase/LRE-like region" evidence="3">
    <location>
        <begin position="33"/>
        <end position="283"/>
    </location>
</feature>
<dbReference type="Pfam" id="PF08450">
    <property type="entry name" value="SGL"/>
    <property type="match status" value="1"/>
</dbReference>